<feature type="signal peptide" evidence="2">
    <location>
        <begin position="1"/>
        <end position="21"/>
    </location>
</feature>
<accession>A0A7W8BQJ6</accession>
<name>A0A7W8BQJ6_9ACTN</name>
<feature type="transmembrane region" description="Helical" evidence="1">
    <location>
        <begin position="45"/>
        <end position="66"/>
    </location>
</feature>
<reference evidence="3 4" key="1">
    <citation type="submission" date="2020-08" db="EMBL/GenBank/DDBJ databases">
        <title>Genomic Encyclopedia of Type Strains, Phase III (KMG-III): the genomes of soil and plant-associated and newly described type strains.</title>
        <authorList>
            <person name="Whitman W."/>
        </authorList>
    </citation>
    <scope>NUCLEOTIDE SEQUENCE [LARGE SCALE GENOMIC DNA]</scope>
    <source>
        <strain evidence="3 4">CECT 3226</strain>
    </source>
</reference>
<keyword evidence="4" id="KW-1185">Reference proteome</keyword>
<comment type="caution">
    <text evidence="3">The sequence shown here is derived from an EMBL/GenBank/DDBJ whole genome shotgun (WGS) entry which is preliminary data.</text>
</comment>
<proteinExistence type="predicted"/>
<dbReference type="EMBL" id="JACHJE010000010">
    <property type="protein sequence ID" value="MBB5127779.1"/>
    <property type="molecule type" value="Genomic_DNA"/>
</dbReference>
<keyword evidence="1" id="KW-0472">Membrane</keyword>
<dbReference type="InterPro" id="IPR045770">
    <property type="entry name" value="DUF6223"/>
</dbReference>
<keyword evidence="2" id="KW-0732">Signal</keyword>
<gene>
    <name evidence="3" type="ORF">FHS32_004532</name>
</gene>
<feature type="transmembrane region" description="Helical" evidence="1">
    <location>
        <begin position="116"/>
        <end position="134"/>
    </location>
</feature>
<evidence type="ECO:0000256" key="2">
    <source>
        <dbReference type="SAM" id="SignalP"/>
    </source>
</evidence>
<organism evidence="3 4">
    <name type="scientific">Streptomyces griseoloalbus</name>
    <dbReference type="NCBI Taxonomy" id="67303"/>
    <lineage>
        <taxon>Bacteria</taxon>
        <taxon>Bacillati</taxon>
        <taxon>Actinomycetota</taxon>
        <taxon>Actinomycetes</taxon>
        <taxon>Kitasatosporales</taxon>
        <taxon>Streptomycetaceae</taxon>
        <taxon>Streptomyces</taxon>
    </lineage>
</organism>
<evidence type="ECO:0000313" key="4">
    <source>
        <dbReference type="Proteomes" id="UP000568022"/>
    </source>
</evidence>
<dbReference type="Pfam" id="PF19733">
    <property type="entry name" value="DUF6223"/>
    <property type="match status" value="1"/>
</dbReference>
<keyword evidence="1" id="KW-0812">Transmembrane</keyword>
<protein>
    <recommendedName>
        <fullName evidence="5">Integral membrane protein</fullName>
    </recommendedName>
</protein>
<dbReference type="Proteomes" id="UP000568022">
    <property type="component" value="Unassembled WGS sequence"/>
</dbReference>
<feature type="chain" id="PRO_5039246282" description="Integral membrane protein" evidence="2">
    <location>
        <begin position="22"/>
        <end position="142"/>
    </location>
</feature>
<evidence type="ECO:0000313" key="3">
    <source>
        <dbReference type="EMBL" id="MBB5127779.1"/>
    </source>
</evidence>
<sequence>MSVRTVLAVAGAALIGGLALAEPAAADPSVQPVAASVYTVSVGRVGASLAALVGLLGAVNGGLALAHSTRQGHIDTWVRRNGAATALMAGLIAVVVGGSVAATADGGLGTGNGLGGAYVAMLVGLIAITLGWLARSRSRRTE</sequence>
<evidence type="ECO:0008006" key="5">
    <source>
        <dbReference type="Google" id="ProtNLM"/>
    </source>
</evidence>
<evidence type="ECO:0000256" key="1">
    <source>
        <dbReference type="SAM" id="Phobius"/>
    </source>
</evidence>
<dbReference type="AlphaFoldDB" id="A0A7W8BQJ6"/>
<feature type="transmembrane region" description="Helical" evidence="1">
    <location>
        <begin position="86"/>
        <end position="104"/>
    </location>
</feature>
<keyword evidence="1" id="KW-1133">Transmembrane helix</keyword>